<keyword evidence="3" id="KW-1185">Reference proteome</keyword>
<dbReference type="EMBL" id="BPLQ01008137">
    <property type="protein sequence ID" value="GIY35117.1"/>
    <property type="molecule type" value="Genomic_DNA"/>
</dbReference>
<feature type="region of interest" description="Disordered" evidence="1">
    <location>
        <begin position="31"/>
        <end position="70"/>
    </location>
</feature>
<accession>A0AAV4SRQ0</accession>
<protein>
    <submittedName>
        <fullName evidence="2">Uncharacterized protein</fullName>
    </submittedName>
</protein>
<sequence>MVKIKEEKGNSEKTEAQKVMLRMVYRIPMPMPPFLPVPSSEEIKDTGEDIREKSSATGGAENSVLDDKGN</sequence>
<evidence type="ECO:0000256" key="1">
    <source>
        <dbReference type="SAM" id="MobiDB-lite"/>
    </source>
</evidence>
<reference evidence="2 3" key="1">
    <citation type="submission" date="2021-06" db="EMBL/GenBank/DDBJ databases">
        <title>Caerostris darwini draft genome.</title>
        <authorList>
            <person name="Kono N."/>
            <person name="Arakawa K."/>
        </authorList>
    </citation>
    <scope>NUCLEOTIDE SEQUENCE [LARGE SCALE GENOMIC DNA]</scope>
</reference>
<evidence type="ECO:0000313" key="3">
    <source>
        <dbReference type="Proteomes" id="UP001054837"/>
    </source>
</evidence>
<dbReference type="Proteomes" id="UP001054837">
    <property type="component" value="Unassembled WGS sequence"/>
</dbReference>
<name>A0AAV4SRQ0_9ARAC</name>
<evidence type="ECO:0000313" key="2">
    <source>
        <dbReference type="EMBL" id="GIY35117.1"/>
    </source>
</evidence>
<feature type="compositionally biased region" description="Basic and acidic residues" evidence="1">
    <location>
        <begin position="41"/>
        <end position="54"/>
    </location>
</feature>
<gene>
    <name evidence="2" type="ORF">CDAR_201321</name>
</gene>
<proteinExistence type="predicted"/>
<comment type="caution">
    <text evidence="2">The sequence shown here is derived from an EMBL/GenBank/DDBJ whole genome shotgun (WGS) entry which is preliminary data.</text>
</comment>
<organism evidence="2 3">
    <name type="scientific">Caerostris darwini</name>
    <dbReference type="NCBI Taxonomy" id="1538125"/>
    <lineage>
        <taxon>Eukaryota</taxon>
        <taxon>Metazoa</taxon>
        <taxon>Ecdysozoa</taxon>
        <taxon>Arthropoda</taxon>
        <taxon>Chelicerata</taxon>
        <taxon>Arachnida</taxon>
        <taxon>Araneae</taxon>
        <taxon>Araneomorphae</taxon>
        <taxon>Entelegynae</taxon>
        <taxon>Araneoidea</taxon>
        <taxon>Araneidae</taxon>
        <taxon>Caerostris</taxon>
    </lineage>
</organism>
<dbReference type="AlphaFoldDB" id="A0AAV4SRQ0"/>